<dbReference type="EMBL" id="CP017075">
    <property type="protein sequence ID" value="AOR75353.1"/>
    <property type="molecule type" value="Genomic_DNA"/>
</dbReference>
<dbReference type="AlphaFoldDB" id="A0A1D7ZZQ5"/>
<gene>
    <name evidence="1" type="ORF">BES08_00200</name>
</gene>
<protein>
    <submittedName>
        <fullName evidence="1">Uncharacterized protein</fullName>
    </submittedName>
</protein>
<evidence type="ECO:0000313" key="1">
    <source>
        <dbReference type="EMBL" id="AOR75353.1"/>
    </source>
</evidence>
<accession>A0A1D7ZZQ5</accession>
<reference evidence="2" key="1">
    <citation type="journal article" date="2017" name="J. Biotechnol.">
        <title>Complete genome sequence of Novosphingobium resinovorum SA1, a versatile xenobiotic-degrading bacterium capable of utilizing sulfanilic acid.</title>
        <authorList>
            <person name="Hegedus B."/>
            <person name="Kos P.B."/>
            <person name="Balint B."/>
            <person name="Maroti G."/>
            <person name="Gan H.M."/>
            <person name="Perei K."/>
            <person name="Rakhely G."/>
        </authorList>
    </citation>
    <scope>NUCLEOTIDE SEQUENCE [LARGE SCALE GENOMIC DNA]</scope>
    <source>
        <strain evidence="2">SA1</strain>
    </source>
</reference>
<dbReference type="Proteomes" id="UP000094626">
    <property type="component" value="Chromosome"/>
</dbReference>
<dbReference type="RefSeq" id="WP_069707348.1">
    <property type="nucleotide sequence ID" value="NZ_CP017075.1"/>
</dbReference>
<keyword evidence="2" id="KW-1185">Reference proteome</keyword>
<sequence length="61" mass="6451">MVAPAAAFVSVYRGQAGKEGSRDLEIEDPVSIWKAGGRAMDPEAARSNVPARIECTGMDSQ</sequence>
<name>A0A1D7ZZQ5_9SPHN</name>
<evidence type="ECO:0000313" key="2">
    <source>
        <dbReference type="Proteomes" id="UP000094626"/>
    </source>
</evidence>
<proteinExistence type="predicted"/>
<dbReference type="KEGG" id="nre:BES08_00200"/>
<organism evidence="1 2">
    <name type="scientific">Novosphingobium resinovorum</name>
    <dbReference type="NCBI Taxonomy" id="158500"/>
    <lineage>
        <taxon>Bacteria</taxon>
        <taxon>Pseudomonadati</taxon>
        <taxon>Pseudomonadota</taxon>
        <taxon>Alphaproteobacteria</taxon>
        <taxon>Sphingomonadales</taxon>
        <taxon>Sphingomonadaceae</taxon>
        <taxon>Novosphingobium</taxon>
    </lineage>
</organism>